<dbReference type="EMBL" id="SGPX01000001">
    <property type="protein sequence ID" value="MCL6349568.1"/>
    <property type="molecule type" value="Genomic_DNA"/>
</dbReference>
<accession>A0AAW5G5L9</accession>
<dbReference type="Proteomes" id="UP001055618">
    <property type="component" value="Unassembled WGS sequence"/>
</dbReference>
<sequence length="76" mass="8597">LKGVEPYQIGFKQASLYLTAQLSLLPAVAPGKIPKIINEILEMAESFVLPVRRVRHYPRAVKKKPQRYALRLPSKA</sequence>
<organism evidence="2 4">
    <name type="scientific">Pectobacterium polaris</name>
    <dbReference type="NCBI Taxonomy" id="2042057"/>
    <lineage>
        <taxon>Bacteria</taxon>
        <taxon>Pseudomonadati</taxon>
        <taxon>Pseudomonadota</taxon>
        <taxon>Gammaproteobacteria</taxon>
        <taxon>Enterobacterales</taxon>
        <taxon>Pectobacteriaceae</taxon>
        <taxon>Pectobacterium</taxon>
    </lineage>
</organism>
<dbReference type="EMBL" id="SGPY01000001">
    <property type="protein sequence ID" value="MCL6366966.1"/>
    <property type="molecule type" value="Genomic_DNA"/>
</dbReference>
<name>A0AAW5G5L9_9GAMM</name>
<comment type="caution">
    <text evidence="2">The sequence shown here is derived from an EMBL/GenBank/DDBJ whole genome shotgun (WGS) entry which is preliminary data.</text>
</comment>
<protein>
    <submittedName>
        <fullName evidence="2">IS4 family transposase</fullName>
    </submittedName>
</protein>
<dbReference type="Proteomes" id="UP001057360">
    <property type="component" value="Unassembled WGS sequence"/>
</dbReference>
<feature type="non-terminal residue" evidence="2">
    <location>
        <position position="1"/>
    </location>
</feature>
<dbReference type="AlphaFoldDB" id="A0AAW5G5L9"/>
<proteinExistence type="predicted"/>
<reference evidence="2" key="1">
    <citation type="submission" date="2019-02" db="EMBL/GenBank/DDBJ databases">
        <title>New Zealand Erwinia strains with phe-tRNA free attachment sites.</title>
        <authorList>
            <person name="Nunes-Leite L."/>
            <person name="Pitman A.R."/>
        </authorList>
    </citation>
    <scope>NUCLEOTIDE SEQUENCE</scope>
    <source>
        <strain evidence="2">Ec-140</strain>
        <strain evidence="1">Ec-143</strain>
    </source>
</reference>
<evidence type="ECO:0000313" key="1">
    <source>
        <dbReference type="EMBL" id="MCL6349568.1"/>
    </source>
</evidence>
<evidence type="ECO:0000313" key="2">
    <source>
        <dbReference type="EMBL" id="MCL6366966.1"/>
    </source>
</evidence>
<gene>
    <name evidence="1" type="ORF">EXT50_00005</name>
    <name evidence="2" type="ORF">EXT53_00005</name>
</gene>
<evidence type="ECO:0000313" key="4">
    <source>
        <dbReference type="Proteomes" id="UP001057360"/>
    </source>
</evidence>
<evidence type="ECO:0000313" key="3">
    <source>
        <dbReference type="Proteomes" id="UP001055618"/>
    </source>
</evidence>
<keyword evidence="3" id="KW-1185">Reference proteome</keyword>